<keyword evidence="1" id="KW-0808">Transferase</keyword>
<evidence type="ECO:0000313" key="2">
    <source>
        <dbReference type="Proteomes" id="UP001374952"/>
    </source>
</evidence>
<feature type="non-terminal residue" evidence="1">
    <location>
        <position position="69"/>
    </location>
</feature>
<dbReference type="EMBL" id="JBAKAX010000349">
    <property type="protein sequence ID" value="MEL0606644.1"/>
    <property type="molecule type" value="Genomic_DNA"/>
</dbReference>
<accession>A0ACC6R9Q8</accession>
<proteinExistence type="predicted"/>
<comment type="caution">
    <text evidence="1">The sequence shown here is derived from an EMBL/GenBank/DDBJ whole genome shotgun (WGS) entry which is preliminary data.</text>
</comment>
<organism evidence="1 2">
    <name type="scientific">Pseudoalteromonas undina</name>
    <dbReference type="NCBI Taxonomy" id="43660"/>
    <lineage>
        <taxon>Bacteria</taxon>
        <taxon>Pseudomonadati</taxon>
        <taxon>Pseudomonadota</taxon>
        <taxon>Gammaproteobacteria</taxon>
        <taxon>Alteromonadales</taxon>
        <taxon>Pseudoalteromonadaceae</taxon>
        <taxon>Pseudoalteromonas</taxon>
    </lineage>
</organism>
<gene>
    <name evidence="1" type="ORF">V6250_21275</name>
</gene>
<keyword evidence="1" id="KW-0328">Glycosyltransferase</keyword>
<reference evidence="1" key="1">
    <citation type="submission" date="2024-02" db="EMBL/GenBank/DDBJ databases">
        <title>Bacteria isolated from the canopy kelp, Nereocystis luetkeana.</title>
        <authorList>
            <person name="Pfister C.A."/>
            <person name="Younker I.T."/>
            <person name="Light S.H."/>
        </authorList>
    </citation>
    <scope>NUCLEOTIDE SEQUENCE</scope>
    <source>
        <strain evidence="1">TN.2.01</strain>
    </source>
</reference>
<keyword evidence="2" id="KW-1185">Reference proteome</keyword>
<evidence type="ECO:0000313" key="1">
    <source>
        <dbReference type="EMBL" id="MEL0606644.1"/>
    </source>
</evidence>
<name>A0ACC6R9Q8_9GAMM</name>
<sequence length="69" mass="7616">MSTQTLETINVQYAIEKLIQGKSLNYAQTNALFNQIMQGNMREIELTALLISLKMKGRVSDEKAGAAPS</sequence>
<dbReference type="Proteomes" id="UP001374952">
    <property type="component" value="Unassembled WGS sequence"/>
</dbReference>
<protein>
    <submittedName>
        <fullName evidence="1">Anthranilate phosphoribosyltransferase</fullName>
    </submittedName>
</protein>